<proteinExistence type="predicted"/>
<protein>
    <submittedName>
        <fullName evidence="1">Uncharacterized protein</fullName>
    </submittedName>
</protein>
<dbReference type="EMBL" id="PTRA01000001">
    <property type="protein sequence ID" value="PQA58172.1"/>
    <property type="molecule type" value="Genomic_DNA"/>
</dbReference>
<keyword evidence="2" id="KW-1185">Reference proteome</keyword>
<sequence>MKTFSYVKTILVLVVASGLLTSCSDLGFLFSPKKNNAVDERGRGDGTGGGNPNPPVIKPASMVYLTSESMKVGFSMDYGGAITYLSPANSSTSIINNFDLGRQLQYAYYSYPLETYKPNGVSPHPAWAGMGWDPIQTGDVYGNGSRVIERRVEGNKLYFKTIPMQWAFNNVPCECTVETYVELKGNVLEMRNVLQMNRTDSYSLVSRGQDIAGGFLTSDFTRGKAYWGLAPFTNAPLTDIDLVSPPFTNGTTNSIEMYLPENWTYIYNDKGVGLGMWVPSVTYFSTEMMGRPNIGDEFSGNTGRIGAHMNEVLDRNLRYESKFAYILGTAEQTRQYALEHKSEQIKPDFNFSKDRQHWNYFNEIVEAPFNGEWNIDLDNSLASLWSPDFVWDTRKDKKLYIQMAYDGSGKEMTIVGFRQNSSRLSDYAHLETTLKLTADGQYHTYEVNIGDMPEWQGMLRKIIISVPKENLKGKRLKIKTISTNKPS</sequence>
<evidence type="ECO:0000313" key="2">
    <source>
        <dbReference type="Proteomes" id="UP000239590"/>
    </source>
</evidence>
<dbReference type="PROSITE" id="PS51257">
    <property type="entry name" value="PROKAR_LIPOPROTEIN"/>
    <property type="match status" value="1"/>
</dbReference>
<evidence type="ECO:0000313" key="1">
    <source>
        <dbReference type="EMBL" id="PQA58172.1"/>
    </source>
</evidence>
<comment type="caution">
    <text evidence="1">The sequence shown here is derived from an EMBL/GenBank/DDBJ whole genome shotgun (WGS) entry which is preliminary data.</text>
</comment>
<reference evidence="2" key="1">
    <citation type="submission" date="2018-02" db="EMBL/GenBank/DDBJ databases">
        <title>Genome sequencing of Solimonas sp. HR-BB.</title>
        <authorList>
            <person name="Lee Y."/>
            <person name="Jeon C.O."/>
        </authorList>
    </citation>
    <scope>NUCLEOTIDE SEQUENCE [LARGE SCALE GENOMIC DNA]</scope>
    <source>
        <strain evidence="2">HR-U</strain>
    </source>
</reference>
<accession>A0A2S7IKC4</accession>
<dbReference type="AlphaFoldDB" id="A0A2S7IKC4"/>
<dbReference type="Proteomes" id="UP000239590">
    <property type="component" value="Unassembled WGS sequence"/>
</dbReference>
<name>A0A2S7IKC4_9BACT</name>
<dbReference type="OrthoDB" id="633728at2"/>
<gene>
    <name evidence="1" type="ORF">C5O19_00375</name>
</gene>
<organism evidence="1 2">
    <name type="scientific">Siphonobacter curvatus</name>
    <dbReference type="NCBI Taxonomy" id="2094562"/>
    <lineage>
        <taxon>Bacteria</taxon>
        <taxon>Pseudomonadati</taxon>
        <taxon>Bacteroidota</taxon>
        <taxon>Cytophagia</taxon>
        <taxon>Cytophagales</taxon>
        <taxon>Cytophagaceae</taxon>
        <taxon>Siphonobacter</taxon>
    </lineage>
</organism>
<dbReference type="RefSeq" id="WP_104709425.1">
    <property type="nucleotide sequence ID" value="NZ_PTRA01000001.1"/>
</dbReference>